<feature type="transmembrane region" description="Helical" evidence="6">
    <location>
        <begin position="213"/>
        <end position="234"/>
    </location>
</feature>
<evidence type="ECO:0000256" key="5">
    <source>
        <dbReference type="ARBA" id="ARBA00023136"/>
    </source>
</evidence>
<evidence type="ECO:0000256" key="3">
    <source>
        <dbReference type="ARBA" id="ARBA00022692"/>
    </source>
</evidence>
<protein>
    <submittedName>
        <fullName evidence="7">Amino acid/amide ABC transporter membrane protein 2 (HAAT family)</fullName>
    </submittedName>
</protein>
<feature type="transmembrane region" description="Helical" evidence="6">
    <location>
        <begin position="254"/>
        <end position="275"/>
    </location>
</feature>
<keyword evidence="2" id="KW-1003">Cell membrane</keyword>
<evidence type="ECO:0000256" key="1">
    <source>
        <dbReference type="ARBA" id="ARBA00004651"/>
    </source>
</evidence>
<dbReference type="AlphaFoldDB" id="A0A2S6HUM1"/>
<feature type="transmembrane region" description="Helical" evidence="6">
    <location>
        <begin position="71"/>
        <end position="90"/>
    </location>
</feature>
<dbReference type="RefSeq" id="WP_170072297.1">
    <property type="nucleotide sequence ID" value="NZ_PTJA01000004.1"/>
</dbReference>
<gene>
    <name evidence="7" type="ORF">BXY41_104289</name>
</gene>
<dbReference type="GO" id="GO:0015658">
    <property type="term" value="F:branched-chain amino acid transmembrane transporter activity"/>
    <property type="evidence" value="ECO:0007669"/>
    <property type="project" value="InterPro"/>
</dbReference>
<evidence type="ECO:0000256" key="6">
    <source>
        <dbReference type="SAM" id="Phobius"/>
    </source>
</evidence>
<comment type="caution">
    <text evidence="7">The sequence shown here is derived from an EMBL/GenBank/DDBJ whole genome shotgun (WGS) entry which is preliminary data.</text>
</comment>
<feature type="transmembrane region" description="Helical" evidence="6">
    <location>
        <begin position="96"/>
        <end position="121"/>
    </location>
</feature>
<feature type="transmembrane region" description="Helical" evidence="6">
    <location>
        <begin position="128"/>
        <end position="149"/>
    </location>
</feature>
<dbReference type="PANTHER" id="PTHR30482:SF10">
    <property type="entry name" value="HIGH-AFFINITY BRANCHED-CHAIN AMINO ACID TRANSPORT PROTEIN BRAE"/>
    <property type="match status" value="1"/>
</dbReference>
<dbReference type="Proteomes" id="UP000237749">
    <property type="component" value="Unassembled WGS sequence"/>
</dbReference>
<feature type="transmembrane region" description="Helical" evidence="6">
    <location>
        <begin position="287"/>
        <end position="309"/>
    </location>
</feature>
<keyword evidence="3 6" id="KW-0812">Transmembrane</keyword>
<keyword evidence="4 6" id="KW-1133">Transmembrane helix</keyword>
<dbReference type="GO" id="GO:0005886">
    <property type="term" value="C:plasma membrane"/>
    <property type="evidence" value="ECO:0007669"/>
    <property type="project" value="UniProtKB-SubCell"/>
</dbReference>
<feature type="transmembrane region" description="Helical" evidence="6">
    <location>
        <begin position="7"/>
        <end position="26"/>
    </location>
</feature>
<reference evidence="7 8" key="1">
    <citation type="submission" date="2018-02" db="EMBL/GenBank/DDBJ databases">
        <title>Genomic Encyclopedia of Archaeal and Bacterial Type Strains, Phase II (KMG-II): from individual species to whole genera.</title>
        <authorList>
            <person name="Goeker M."/>
        </authorList>
    </citation>
    <scope>NUCLEOTIDE SEQUENCE [LARGE SCALE GENOMIC DNA]</scope>
    <source>
        <strain evidence="7 8">DSM 3808</strain>
    </source>
</reference>
<dbReference type="PANTHER" id="PTHR30482">
    <property type="entry name" value="HIGH-AFFINITY BRANCHED-CHAIN AMINO ACID TRANSPORT SYSTEM PERMEASE"/>
    <property type="match status" value="1"/>
</dbReference>
<feature type="transmembrane region" description="Helical" evidence="6">
    <location>
        <begin position="38"/>
        <end position="59"/>
    </location>
</feature>
<evidence type="ECO:0000256" key="4">
    <source>
        <dbReference type="ARBA" id="ARBA00022989"/>
    </source>
</evidence>
<name>A0A2S6HUM1_9FIRM</name>
<comment type="subcellular location">
    <subcellularLocation>
        <location evidence="1">Cell membrane</location>
        <topology evidence="1">Multi-pass membrane protein</topology>
    </subcellularLocation>
</comment>
<dbReference type="Pfam" id="PF02653">
    <property type="entry name" value="BPD_transp_2"/>
    <property type="match status" value="1"/>
</dbReference>
<sequence>MERRVKISYVINFLGVLAVFLLFVLLFESRIFGAATQYIKGICTTACYTIIMVASLNLVVGCMGEFSLGHAGFVSVGAYASAIVSGALTGKGLPDLALFLIALLAGGIAAGITGVLVGIPALRLRGDYLAIVTVAFAEIIRVCFCNFSITGGGKTMSGILKLSDFYWCYWIMAACVAVMYLYIRSRFGRTVKAIREDYIAASASGINVTYYKVLTFTVAAFFAGVGGGIYAHYMTAMIPTNFNFMYSAELLSEVIIGGIGSLTGSIIGAAFLSSLPEMMRQFSQYRMLAYSVVLIIVMIFKPGGIFGNWEFSLVRILHRAEKKGHEKAEGGVQPWKQLERKSRY</sequence>
<keyword evidence="8" id="KW-1185">Reference proteome</keyword>
<dbReference type="EMBL" id="PTJA01000004">
    <property type="protein sequence ID" value="PPK81486.1"/>
    <property type="molecule type" value="Genomic_DNA"/>
</dbReference>
<dbReference type="CDD" id="cd06581">
    <property type="entry name" value="TM_PBP1_LivM_like"/>
    <property type="match status" value="1"/>
</dbReference>
<evidence type="ECO:0000313" key="7">
    <source>
        <dbReference type="EMBL" id="PPK81486.1"/>
    </source>
</evidence>
<dbReference type="InterPro" id="IPR001851">
    <property type="entry name" value="ABC_transp_permease"/>
</dbReference>
<organism evidence="7 8">
    <name type="scientific">Lacrimispora xylanisolvens</name>
    <dbReference type="NCBI Taxonomy" id="384636"/>
    <lineage>
        <taxon>Bacteria</taxon>
        <taxon>Bacillati</taxon>
        <taxon>Bacillota</taxon>
        <taxon>Clostridia</taxon>
        <taxon>Lachnospirales</taxon>
        <taxon>Lachnospiraceae</taxon>
        <taxon>Lacrimispora</taxon>
    </lineage>
</organism>
<keyword evidence="5 6" id="KW-0472">Membrane</keyword>
<evidence type="ECO:0000256" key="2">
    <source>
        <dbReference type="ARBA" id="ARBA00022475"/>
    </source>
</evidence>
<proteinExistence type="predicted"/>
<feature type="transmembrane region" description="Helical" evidence="6">
    <location>
        <begin position="164"/>
        <end position="183"/>
    </location>
</feature>
<dbReference type="InterPro" id="IPR043428">
    <property type="entry name" value="LivM-like"/>
</dbReference>
<accession>A0A2S6HUM1</accession>
<evidence type="ECO:0000313" key="8">
    <source>
        <dbReference type="Proteomes" id="UP000237749"/>
    </source>
</evidence>